<dbReference type="InterPro" id="IPR024983">
    <property type="entry name" value="CHAT_dom"/>
</dbReference>
<keyword evidence="3" id="KW-1185">Reference proteome</keyword>
<name>A0ABX8R3Z9_9ACTN</name>
<evidence type="ECO:0000313" key="3">
    <source>
        <dbReference type="Proteomes" id="UP001049518"/>
    </source>
</evidence>
<dbReference type="SUPFAM" id="SSF52540">
    <property type="entry name" value="P-loop containing nucleoside triphosphate hydrolases"/>
    <property type="match status" value="1"/>
</dbReference>
<accession>A0ABX8R3Z9</accession>
<gene>
    <name evidence="2" type="ORF">AGRA3207_007303</name>
</gene>
<dbReference type="Gene3D" id="3.40.50.300">
    <property type="entry name" value="P-loop containing nucleotide triphosphate hydrolases"/>
    <property type="match status" value="1"/>
</dbReference>
<dbReference type="EMBL" id="CP059572">
    <property type="protein sequence ID" value="QXJ25760.1"/>
    <property type="molecule type" value="Genomic_DNA"/>
</dbReference>
<evidence type="ECO:0000259" key="1">
    <source>
        <dbReference type="Pfam" id="PF12770"/>
    </source>
</evidence>
<feature type="domain" description="CHAT" evidence="1">
    <location>
        <begin position="73"/>
        <end position="368"/>
    </location>
</feature>
<reference evidence="2" key="1">
    <citation type="submission" date="2020-07" db="EMBL/GenBank/DDBJ databases">
        <authorList>
            <person name="Tarantini F.S."/>
            <person name="Hong K.W."/>
            <person name="Chan K.G."/>
        </authorList>
    </citation>
    <scope>NUCLEOTIDE SEQUENCE</scope>
    <source>
        <strain evidence="2">32-07</strain>
    </source>
</reference>
<dbReference type="Proteomes" id="UP001049518">
    <property type="component" value="Chromosome"/>
</dbReference>
<organism evidence="2 3">
    <name type="scientific">Actinomadura graeca</name>
    <dbReference type="NCBI Taxonomy" id="2750812"/>
    <lineage>
        <taxon>Bacteria</taxon>
        <taxon>Bacillati</taxon>
        <taxon>Actinomycetota</taxon>
        <taxon>Actinomycetes</taxon>
        <taxon>Streptosporangiales</taxon>
        <taxon>Thermomonosporaceae</taxon>
        <taxon>Actinomadura</taxon>
    </lineage>
</organism>
<proteinExistence type="predicted"/>
<dbReference type="RefSeq" id="WP_231331933.1">
    <property type="nucleotide sequence ID" value="NZ_CP059572.1"/>
</dbReference>
<sequence length="1260" mass="137772">MPEIFLRVEQYIGPQRWRWVLTKFDGRLLADHEVRLDASHWQYQAFGDLRGYLREHASPVRRIEHEAQIVSDVGAWLGEQALGPIGRALAREGPATVCVIVPPQAAELAHRPLELAHAAGRPLALQGLTLVNQVDDPVRSTDRALFAKYSGRGQHDPKVEIGRRLRVLGLFSLPIESRPLDLRRERQAMVRAFEHLARVDGRSVDLRMLQYGVTRARLLQALCEPEGWDLVHVAGHGLPGELLLETEDGNVDPVRADSLAGLLELTKRRLKLVTLSTCWSAAPMAAEQRRLLGLPPSSAGTAEAELSRQAWPAASLAVELVGRLDCAVLAMRYPVVDEFAINLTGQLYGLMAGQGQPLPQALGLALKSAVADRSTPGLSALTLATPALFGHRAATLRLPAAAGPGTGCARGIASGSWVSDGKPTLAAPPPPPERLVGRVAVMARASMALTAQSGTTTVLLQGMPGGGKSACARELAHTHEDVFDKTVWYQVPDDSAVVVTEALNGFIDALSMLFPTSDGKAIHESPDRLAEWLRALVEQHRILIILDGLETLLTPSGQWYDLGWQLTIDALAGHSGAGRTILTSRRIPDGLNPRVMVEAVDALTLDEALLLARELPHLQALITGTADGLTATDARDLALQVLVQTQGHPLLLELANSQAANAQQLLSRLNASAQEWTLTRGRPTTFLATGKTLVGPEDYLQVLQHWTNAATGDLTDGDRELWWLLCCLQEFDRNQAFLAEVTKETRHLSPDSPSGLREGLNALAFRGLITIEPSTHEYVEAYKVHPALATAGRAEAGESFRETVDSAAGALWFAVFRELRDQESKSGGSRAIVQAGESGISYLIRGRNWEPAAQLVQHVLLRDHSVQTRQRILPQLRRIAESLIATERHLAVLRVMAMALSDSDPAEAERLLRRTQKRALRQSDYGIAALVTADLVEFARLDGRVGEAHTLFASLREYRWRAGSGPWARLMDEVQGARLLLQEDKPEVALVVVKSLLEQMATTPRPAPSASDSAIPWGVHESALGLGVEICLLAGRWQQALDLNTDHVASKVARGAPWTEIARTTFDNYGPLLQLDRMSEAWSTLNQCRSTFEEDNDLEMVGLVLSAQADIKQRQGLIQEAIKLEHDALHYKYKAGPQFRAADADVIATSHHNLGYYLLLGSTDWVRAATHYLTAALLFTLTESPERLQVIDKVTGIFRLHTPAQTGIRPISLPPTIDQLCRVIDEQHGTDLGNLLAVLAPSPSHLQQHWDWLIGHAQKS</sequence>
<protein>
    <submittedName>
        <fullName evidence="2">CHAT domain-containing protein</fullName>
    </submittedName>
</protein>
<dbReference type="Pfam" id="PF12770">
    <property type="entry name" value="CHAT"/>
    <property type="match status" value="1"/>
</dbReference>
<dbReference type="InterPro" id="IPR027417">
    <property type="entry name" value="P-loop_NTPase"/>
</dbReference>
<evidence type="ECO:0000313" key="2">
    <source>
        <dbReference type="EMBL" id="QXJ25760.1"/>
    </source>
</evidence>